<keyword evidence="2" id="KW-1133">Transmembrane helix</keyword>
<keyword evidence="2" id="KW-0472">Membrane</keyword>
<reference evidence="4" key="1">
    <citation type="submission" date="2020-08" db="EMBL/GenBank/DDBJ databases">
        <title>Genome public.</title>
        <authorList>
            <person name="Liu C."/>
            <person name="Sun Q."/>
        </authorList>
    </citation>
    <scope>NUCLEOTIDE SEQUENCE</scope>
    <source>
        <strain evidence="4">NSJ-32</strain>
    </source>
</reference>
<name>A0A926DTY7_9FIRM</name>
<feature type="transmembrane region" description="Helical" evidence="2">
    <location>
        <begin position="33"/>
        <end position="55"/>
    </location>
</feature>
<feature type="transmembrane region" description="Helical" evidence="2">
    <location>
        <begin position="144"/>
        <end position="164"/>
    </location>
</feature>
<dbReference type="Pfam" id="PF07228">
    <property type="entry name" value="SpoIIE"/>
    <property type="match status" value="1"/>
</dbReference>
<dbReference type="Gene3D" id="3.60.40.10">
    <property type="entry name" value="PPM-type phosphatase domain"/>
    <property type="match status" value="1"/>
</dbReference>
<proteinExistence type="predicted"/>
<dbReference type="InterPro" id="IPR036457">
    <property type="entry name" value="PPM-type-like_dom_sf"/>
</dbReference>
<keyword evidence="1" id="KW-0378">Hydrolase</keyword>
<feature type="transmembrane region" description="Helical" evidence="2">
    <location>
        <begin position="274"/>
        <end position="292"/>
    </location>
</feature>
<protein>
    <submittedName>
        <fullName evidence="4">SpoIIE family protein phosphatase</fullName>
    </submittedName>
</protein>
<dbReference type="RefSeq" id="WP_177720001.1">
    <property type="nucleotide sequence ID" value="NZ_JACRSQ010000014.1"/>
</dbReference>
<dbReference type="Proteomes" id="UP000657006">
    <property type="component" value="Unassembled WGS sequence"/>
</dbReference>
<dbReference type="SUPFAM" id="SSF81606">
    <property type="entry name" value="PP2C-like"/>
    <property type="match status" value="1"/>
</dbReference>
<evidence type="ECO:0000313" key="5">
    <source>
        <dbReference type="Proteomes" id="UP000657006"/>
    </source>
</evidence>
<evidence type="ECO:0000256" key="1">
    <source>
        <dbReference type="ARBA" id="ARBA00022801"/>
    </source>
</evidence>
<accession>A0A926DTY7</accession>
<dbReference type="SMART" id="SM00331">
    <property type="entry name" value="PP2C_SIG"/>
    <property type="match status" value="1"/>
</dbReference>
<dbReference type="Pfam" id="PF19732">
    <property type="entry name" value="SpoIIE_N"/>
    <property type="match status" value="1"/>
</dbReference>
<dbReference type="GO" id="GO:0016791">
    <property type="term" value="F:phosphatase activity"/>
    <property type="evidence" value="ECO:0007669"/>
    <property type="project" value="TreeGrafter"/>
</dbReference>
<sequence>MQGSNADIHVNLSRASAGKKLHSYINKSLWMDIALAVPALFLVRLPIFVNLYVIGPAYVCAMMKRKRCGFISAFMAGCGLFLLDMPSLQWKYGALLLLLLVADFVWDTMPVTAGKSFALRSVGYCAVLPLSTILLNLIGITKSYSFVMVLLETAIFYGFIILYERCFSALYEEGGFRGRLSEERLGGMSVTLGTLLAAIAPFHWGMFSLYQTALVFGSLFFAYGYGAAGGLLFSVPAMVILRLSGAGGESIMMVCCLEVLLCGIFRELGKVSSFVASFAGGLLFLLLFMGNGYVTTEVLALAIGGAAFFLLPDKLLPARGRLRSRRKEEAGQARRIQRYISRQMRDTAETFDMVAAALGEAEQRALTEKDMAQLFEDIARRTCQECEHHAYCWGSNFYGTYQTIFDVVNAAQTKGKIERGDVSPEFLQFCKKGEEFVRMVNRHFEVYRLNLSWENRLGKSVNLAQDQLREISRQMRSMEQYMTRQIHCDARLEHRIEDELIRRGIRVSEVSALFDTCHDRMDITLCLEQELAGKRRGDVQHLISHLAEREMEIMEIRPSGRGLWKWRLRERLAYKIDCGLVSIGKMEVNGDSYVCGPLRYGRYLLALSDGMGTGEDAKEESALALDLLEKLLNMGMEEVDAIRLLNSVLVLHSRDETFTTLDLGLIDLISGHMHLAKSGGAVTFLKSQDRVRIYHSDMLPIGIMENVDVEVYEEDLQPGDVLVMISDGVLDQTPNSREAELVLKRWLLASEEEDPQQLADGIQAALRQYTGQRTGKQDDITILTAVMRER</sequence>
<evidence type="ECO:0000256" key="2">
    <source>
        <dbReference type="SAM" id="Phobius"/>
    </source>
</evidence>
<keyword evidence="2" id="KW-0812">Transmembrane</keyword>
<dbReference type="EMBL" id="JACRSQ010000014">
    <property type="protein sequence ID" value="MBC8543898.1"/>
    <property type="molecule type" value="Genomic_DNA"/>
</dbReference>
<gene>
    <name evidence="4" type="ORF">H8730_10115</name>
</gene>
<evidence type="ECO:0000259" key="3">
    <source>
        <dbReference type="SMART" id="SM00331"/>
    </source>
</evidence>
<dbReference type="AlphaFoldDB" id="A0A926DTY7"/>
<feature type="transmembrane region" description="Helical" evidence="2">
    <location>
        <begin position="67"/>
        <end position="83"/>
    </location>
</feature>
<feature type="transmembrane region" description="Helical" evidence="2">
    <location>
        <begin position="118"/>
        <end position="138"/>
    </location>
</feature>
<dbReference type="InterPro" id="IPR045768">
    <property type="entry name" value="SpoIIE_N"/>
</dbReference>
<evidence type="ECO:0000313" key="4">
    <source>
        <dbReference type="EMBL" id="MBC8543898.1"/>
    </source>
</evidence>
<feature type="domain" description="PPM-type phosphatase" evidence="3">
    <location>
        <begin position="573"/>
        <end position="787"/>
    </location>
</feature>
<comment type="caution">
    <text evidence="4">The sequence shown here is derived from an EMBL/GenBank/DDBJ whole genome shotgun (WGS) entry which is preliminary data.</text>
</comment>
<feature type="transmembrane region" description="Helical" evidence="2">
    <location>
        <begin position="185"/>
        <end position="207"/>
    </location>
</feature>
<dbReference type="InterPro" id="IPR001932">
    <property type="entry name" value="PPM-type_phosphatase-like_dom"/>
</dbReference>
<feature type="transmembrane region" description="Helical" evidence="2">
    <location>
        <begin position="219"/>
        <end position="243"/>
    </location>
</feature>
<organism evidence="4 5">
    <name type="scientific">Bianquea renquensis</name>
    <dbReference type="NCBI Taxonomy" id="2763661"/>
    <lineage>
        <taxon>Bacteria</taxon>
        <taxon>Bacillati</taxon>
        <taxon>Bacillota</taxon>
        <taxon>Clostridia</taxon>
        <taxon>Eubacteriales</taxon>
        <taxon>Bianqueaceae</taxon>
        <taxon>Bianquea</taxon>
    </lineage>
</organism>
<keyword evidence="5" id="KW-1185">Reference proteome</keyword>
<dbReference type="PANTHER" id="PTHR43156:SF2">
    <property type="entry name" value="STAGE II SPORULATION PROTEIN E"/>
    <property type="match status" value="1"/>
</dbReference>
<dbReference type="PANTHER" id="PTHR43156">
    <property type="entry name" value="STAGE II SPORULATION PROTEIN E-RELATED"/>
    <property type="match status" value="1"/>
</dbReference>
<dbReference type="InterPro" id="IPR052016">
    <property type="entry name" value="Bact_Sigma-Reg"/>
</dbReference>